<dbReference type="EMBL" id="RCHU01000162">
    <property type="protein sequence ID" value="TKS12512.1"/>
    <property type="molecule type" value="Genomic_DNA"/>
</dbReference>
<comment type="caution">
    <text evidence="2">The sequence shown here is derived from an EMBL/GenBank/DDBJ whole genome shotgun (WGS) entry which is preliminary data.</text>
</comment>
<evidence type="ECO:0000313" key="2">
    <source>
        <dbReference type="EMBL" id="TKS12512.1"/>
    </source>
</evidence>
<feature type="region of interest" description="Disordered" evidence="1">
    <location>
        <begin position="136"/>
        <end position="197"/>
    </location>
</feature>
<protein>
    <submittedName>
        <fullName evidence="2">Uncharacterized protein</fullName>
    </submittedName>
</protein>
<gene>
    <name evidence="2" type="ORF">D5086_0000062610</name>
</gene>
<evidence type="ECO:0000256" key="1">
    <source>
        <dbReference type="SAM" id="MobiDB-lite"/>
    </source>
</evidence>
<feature type="compositionally biased region" description="Pro residues" evidence="1">
    <location>
        <begin position="34"/>
        <end position="44"/>
    </location>
</feature>
<dbReference type="AlphaFoldDB" id="A0A4U5QNV0"/>
<reference evidence="2" key="1">
    <citation type="submission" date="2018-10" db="EMBL/GenBank/DDBJ databases">
        <title>Population genomic analysis revealed the cold adaptation of white poplar.</title>
        <authorList>
            <person name="Liu Y.-J."/>
        </authorList>
    </citation>
    <scope>NUCLEOTIDE SEQUENCE [LARGE SCALE GENOMIC DNA]</scope>
    <source>
        <strain evidence="2">PAL-ZL1</strain>
    </source>
</reference>
<organism evidence="2">
    <name type="scientific">Populus alba</name>
    <name type="common">White poplar</name>
    <dbReference type="NCBI Taxonomy" id="43335"/>
    <lineage>
        <taxon>Eukaryota</taxon>
        <taxon>Viridiplantae</taxon>
        <taxon>Streptophyta</taxon>
        <taxon>Embryophyta</taxon>
        <taxon>Tracheophyta</taxon>
        <taxon>Spermatophyta</taxon>
        <taxon>Magnoliopsida</taxon>
        <taxon>eudicotyledons</taxon>
        <taxon>Gunneridae</taxon>
        <taxon>Pentapetalae</taxon>
        <taxon>rosids</taxon>
        <taxon>fabids</taxon>
        <taxon>Malpighiales</taxon>
        <taxon>Salicaceae</taxon>
        <taxon>Saliceae</taxon>
        <taxon>Populus</taxon>
    </lineage>
</organism>
<accession>A0A4U5QNV0</accession>
<sequence>MAKNKRTTRRTTVQNQQQLQVDLHNNSVLALAAPPLPPSPPSLTPSPKVVAGGSSPDKFLFFAKEGAVPQPIVSSPSTPDHVIVEDCSDEEDFEEDEVDYSASGGNSRSFHSPVPPSTGNNLDITLNSASRVLPISGSGYSVIPEPSPTERRSSPVPPLQHTSPGLVEVDHNLPNVISLPTEAPHSGAPQSPAPVGK</sequence>
<proteinExistence type="predicted"/>
<name>A0A4U5QNV0_POPAL</name>
<feature type="region of interest" description="Disordered" evidence="1">
    <location>
        <begin position="91"/>
        <end position="122"/>
    </location>
</feature>
<feature type="region of interest" description="Disordered" evidence="1">
    <location>
        <begin position="30"/>
        <end position="50"/>
    </location>
</feature>